<dbReference type="SUPFAM" id="SSF161098">
    <property type="entry name" value="MetI-like"/>
    <property type="match status" value="1"/>
</dbReference>
<feature type="transmembrane region" description="Helical" evidence="7">
    <location>
        <begin position="122"/>
        <end position="143"/>
    </location>
</feature>
<feature type="transmembrane region" description="Helical" evidence="7">
    <location>
        <begin position="199"/>
        <end position="221"/>
    </location>
</feature>
<dbReference type="PANTHER" id="PTHR32243:SF18">
    <property type="entry name" value="INNER MEMBRANE ABC TRANSPORTER PERMEASE PROTEIN YCJP"/>
    <property type="match status" value="1"/>
</dbReference>
<organism evidence="9 10">
    <name type="scientific">Consotaella salsifontis</name>
    <dbReference type="NCBI Taxonomy" id="1365950"/>
    <lineage>
        <taxon>Bacteria</taxon>
        <taxon>Pseudomonadati</taxon>
        <taxon>Pseudomonadota</taxon>
        <taxon>Alphaproteobacteria</taxon>
        <taxon>Hyphomicrobiales</taxon>
        <taxon>Aurantimonadaceae</taxon>
        <taxon>Consotaella</taxon>
    </lineage>
</organism>
<name>A0A1T4RNJ4_9HYPH</name>
<feature type="transmembrane region" description="Helical" evidence="7">
    <location>
        <begin position="91"/>
        <end position="113"/>
    </location>
</feature>
<keyword evidence="2 7" id="KW-0813">Transport</keyword>
<dbReference type="OrthoDB" id="9815445at2"/>
<keyword evidence="3" id="KW-1003">Cell membrane</keyword>
<dbReference type="InterPro" id="IPR050901">
    <property type="entry name" value="BP-dep_ABC_trans_perm"/>
</dbReference>
<dbReference type="PANTHER" id="PTHR32243">
    <property type="entry name" value="MALTOSE TRANSPORT SYSTEM PERMEASE-RELATED"/>
    <property type="match status" value="1"/>
</dbReference>
<protein>
    <submittedName>
        <fullName evidence="9">Carbohydrate ABC transporter membrane protein 2, CUT1 family</fullName>
    </submittedName>
</protein>
<feature type="domain" description="ABC transmembrane type-1" evidence="8">
    <location>
        <begin position="87"/>
        <end position="278"/>
    </location>
</feature>
<dbReference type="GO" id="GO:0005886">
    <property type="term" value="C:plasma membrane"/>
    <property type="evidence" value="ECO:0007669"/>
    <property type="project" value="UniProtKB-SubCell"/>
</dbReference>
<evidence type="ECO:0000256" key="1">
    <source>
        <dbReference type="ARBA" id="ARBA00004651"/>
    </source>
</evidence>
<dbReference type="RefSeq" id="WP_078708624.1">
    <property type="nucleotide sequence ID" value="NZ_FUXL01000007.1"/>
</dbReference>
<evidence type="ECO:0000259" key="8">
    <source>
        <dbReference type="PROSITE" id="PS50928"/>
    </source>
</evidence>
<evidence type="ECO:0000256" key="6">
    <source>
        <dbReference type="ARBA" id="ARBA00023136"/>
    </source>
</evidence>
<proteinExistence type="inferred from homology"/>
<feature type="transmembrane region" description="Helical" evidence="7">
    <location>
        <begin position="258"/>
        <end position="278"/>
    </location>
</feature>
<evidence type="ECO:0000256" key="3">
    <source>
        <dbReference type="ARBA" id="ARBA00022475"/>
    </source>
</evidence>
<feature type="transmembrane region" description="Helical" evidence="7">
    <location>
        <begin position="155"/>
        <end position="178"/>
    </location>
</feature>
<dbReference type="Pfam" id="PF00528">
    <property type="entry name" value="BPD_transp_1"/>
    <property type="match status" value="1"/>
</dbReference>
<comment type="similarity">
    <text evidence="7">Belongs to the binding-protein-dependent transport system permease family.</text>
</comment>
<feature type="transmembrane region" description="Helical" evidence="7">
    <location>
        <begin position="12"/>
        <end position="34"/>
    </location>
</feature>
<dbReference type="GO" id="GO:0055085">
    <property type="term" value="P:transmembrane transport"/>
    <property type="evidence" value="ECO:0007669"/>
    <property type="project" value="InterPro"/>
</dbReference>
<evidence type="ECO:0000313" key="10">
    <source>
        <dbReference type="Proteomes" id="UP000190135"/>
    </source>
</evidence>
<dbReference type="InterPro" id="IPR035906">
    <property type="entry name" value="MetI-like_sf"/>
</dbReference>
<comment type="subcellular location">
    <subcellularLocation>
        <location evidence="1 7">Cell membrane</location>
        <topology evidence="1 7">Multi-pass membrane protein</topology>
    </subcellularLocation>
</comment>
<dbReference type="PROSITE" id="PS50928">
    <property type="entry name" value="ABC_TM1"/>
    <property type="match status" value="1"/>
</dbReference>
<sequence>MSARTINSRFLLAGKVVGVLALLFWSVGPIYWALATSLTRPADLVSKAPRFWPEHVTFEHYARLFGAESVSQGNTVQSVWPQFSAALLNSILTSLAATVLTVAIAAFGAYAFVRLRFPGRNLVFVLVVATMAIPAYTVMIPLYRLMIMMGLIDTYVGITLIYVSAFLPLALWLMRTVYQAMPLSLEEAAWLDGAGRIYTLLRIVMPLAAPGLIAAAILTFLNAWGQFIVPLVFSPTLATKPLTVLIPEFVTRNYVDYGLMNAAGILAIVPPIILVIFLNRYLVSGLMAGAQK</sequence>
<evidence type="ECO:0000313" key="9">
    <source>
        <dbReference type="EMBL" id="SKA17585.1"/>
    </source>
</evidence>
<dbReference type="Gene3D" id="1.10.3720.10">
    <property type="entry name" value="MetI-like"/>
    <property type="match status" value="1"/>
</dbReference>
<accession>A0A1T4RNJ4</accession>
<reference evidence="9 10" key="1">
    <citation type="submission" date="2017-02" db="EMBL/GenBank/DDBJ databases">
        <authorList>
            <person name="Peterson S.W."/>
        </authorList>
    </citation>
    <scope>NUCLEOTIDE SEQUENCE [LARGE SCALE GENOMIC DNA]</scope>
    <source>
        <strain evidence="9 10">USBA 369</strain>
    </source>
</reference>
<keyword evidence="6 7" id="KW-0472">Membrane</keyword>
<dbReference type="AlphaFoldDB" id="A0A1T4RNJ4"/>
<gene>
    <name evidence="9" type="ORF">SAMN05428963_107122</name>
</gene>
<evidence type="ECO:0000256" key="2">
    <source>
        <dbReference type="ARBA" id="ARBA00022448"/>
    </source>
</evidence>
<dbReference type="STRING" id="1365950.SAMN05428963_107122"/>
<evidence type="ECO:0000256" key="4">
    <source>
        <dbReference type="ARBA" id="ARBA00022692"/>
    </source>
</evidence>
<evidence type="ECO:0000256" key="7">
    <source>
        <dbReference type="RuleBase" id="RU363032"/>
    </source>
</evidence>
<dbReference type="CDD" id="cd06261">
    <property type="entry name" value="TM_PBP2"/>
    <property type="match status" value="1"/>
</dbReference>
<dbReference type="InterPro" id="IPR000515">
    <property type="entry name" value="MetI-like"/>
</dbReference>
<dbReference type="Proteomes" id="UP000190135">
    <property type="component" value="Unassembled WGS sequence"/>
</dbReference>
<dbReference type="EMBL" id="FUXL01000007">
    <property type="protein sequence ID" value="SKA17585.1"/>
    <property type="molecule type" value="Genomic_DNA"/>
</dbReference>
<evidence type="ECO:0000256" key="5">
    <source>
        <dbReference type="ARBA" id="ARBA00022989"/>
    </source>
</evidence>
<keyword evidence="10" id="KW-1185">Reference proteome</keyword>
<keyword evidence="5 7" id="KW-1133">Transmembrane helix</keyword>
<keyword evidence="4 7" id="KW-0812">Transmembrane</keyword>